<evidence type="ECO:0000256" key="1">
    <source>
        <dbReference type="SAM" id="MobiDB-lite"/>
    </source>
</evidence>
<dbReference type="Pfam" id="PF01522">
    <property type="entry name" value="Polysacc_deac_1"/>
    <property type="match status" value="1"/>
</dbReference>
<dbReference type="Gene3D" id="3.20.20.370">
    <property type="entry name" value="Glycoside hydrolase/deacetylase"/>
    <property type="match status" value="1"/>
</dbReference>
<keyword evidence="4" id="KW-1185">Reference proteome</keyword>
<dbReference type="GO" id="GO:0016810">
    <property type="term" value="F:hydrolase activity, acting on carbon-nitrogen (but not peptide) bonds"/>
    <property type="evidence" value="ECO:0007669"/>
    <property type="project" value="InterPro"/>
</dbReference>
<comment type="caution">
    <text evidence="3">The sequence shown here is derived from an EMBL/GenBank/DDBJ whole genome shotgun (WGS) entry which is preliminary data.</text>
</comment>
<dbReference type="AlphaFoldDB" id="A0A9P9G7C5"/>
<dbReference type="InterPro" id="IPR011330">
    <property type="entry name" value="Glyco_hydro/deAcase_b/a-brl"/>
</dbReference>
<evidence type="ECO:0000313" key="4">
    <source>
        <dbReference type="Proteomes" id="UP000736672"/>
    </source>
</evidence>
<dbReference type="EMBL" id="JAGTJS010000026">
    <property type="protein sequence ID" value="KAH7234379.1"/>
    <property type="molecule type" value="Genomic_DNA"/>
</dbReference>
<dbReference type="OrthoDB" id="3162524at2759"/>
<protein>
    <recommendedName>
        <fullName evidence="2">NodB homology domain-containing protein</fullName>
    </recommendedName>
</protein>
<gene>
    <name evidence="3" type="ORF">B0J15DRAFT_471909</name>
</gene>
<feature type="region of interest" description="Disordered" evidence="1">
    <location>
        <begin position="1"/>
        <end position="39"/>
    </location>
</feature>
<organism evidence="3 4">
    <name type="scientific">Fusarium solani</name>
    <name type="common">Filamentous fungus</name>
    <dbReference type="NCBI Taxonomy" id="169388"/>
    <lineage>
        <taxon>Eukaryota</taxon>
        <taxon>Fungi</taxon>
        <taxon>Dikarya</taxon>
        <taxon>Ascomycota</taxon>
        <taxon>Pezizomycotina</taxon>
        <taxon>Sordariomycetes</taxon>
        <taxon>Hypocreomycetidae</taxon>
        <taxon>Hypocreales</taxon>
        <taxon>Nectriaceae</taxon>
        <taxon>Fusarium</taxon>
        <taxon>Fusarium solani species complex</taxon>
    </lineage>
</organism>
<accession>A0A9P9G7C5</accession>
<name>A0A9P9G7C5_FUSSL</name>
<proteinExistence type="predicted"/>
<dbReference type="GO" id="GO:0005975">
    <property type="term" value="P:carbohydrate metabolic process"/>
    <property type="evidence" value="ECO:0007669"/>
    <property type="project" value="InterPro"/>
</dbReference>
<reference evidence="3" key="1">
    <citation type="journal article" date="2021" name="Nat. Commun.">
        <title>Genetic determinants of endophytism in the Arabidopsis root mycobiome.</title>
        <authorList>
            <person name="Mesny F."/>
            <person name="Miyauchi S."/>
            <person name="Thiergart T."/>
            <person name="Pickel B."/>
            <person name="Atanasova L."/>
            <person name="Karlsson M."/>
            <person name="Huettel B."/>
            <person name="Barry K.W."/>
            <person name="Haridas S."/>
            <person name="Chen C."/>
            <person name="Bauer D."/>
            <person name="Andreopoulos W."/>
            <person name="Pangilinan J."/>
            <person name="LaButti K."/>
            <person name="Riley R."/>
            <person name="Lipzen A."/>
            <person name="Clum A."/>
            <person name="Drula E."/>
            <person name="Henrissat B."/>
            <person name="Kohler A."/>
            <person name="Grigoriev I.V."/>
            <person name="Martin F.M."/>
            <person name="Hacquard S."/>
        </authorList>
    </citation>
    <scope>NUCLEOTIDE SEQUENCE</scope>
    <source>
        <strain evidence="3">FSSC 5 MPI-SDFR-AT-0091</strain>
    </source>
</reference>
<evidence type="ECO:0000313" key="3">
    <source>
        <dbReference type="EMBL" id="KAH7234379.1"/>
    </source>
</evidence>
<dbReference type="SUPFAM" id="SSF88713">
    <property type="entry name" value="Glycoside hydrolase/deacetylase"/>
    <property type="match status" value="1"/>
</dbReference>
<dbReference type="Proteomes" id="UP000736672">
    <property type="component" value="Unassembled WGS sequence"/>
</dbReference>
<sequence>MKGGNPEVSMGGTPNGRVSNVRGGRRNGQYHWPPTDTKIDASRKYCPAKPQSEATLSLGTSLTGSQDLRAAGLINRMTLATGHSSSRKSLVNLSLWGLFYQENTMPRSPWPGGAKAAVTFTTDNLGEPLDIQLGLWPEKGPFGTHSSIQEWLLHVLDILDQHRARATYVVESRSVGIYWDVVKNMIRYGHEIGWHAINTKSGTNSSPRTRRTISGRASKPLIALAPSMPASVLLEAPSLKGRCDSMVNIVFNTYTLSKRPDKRAMASHHYLAFQMEGC</sequence>
<evidence type="ECO:0000259" key="2">
    <source>
        <dbReference type="Pfam" id="PF01522"/>
    </source>
</evidence>
<feature type="domain" description="NodB homology" evidence="2">
    <location>
        <begin position="149"/>
        <end position="211"/>
    </location>
</feature>
<dbReference type="InterPro" id="IPR002509">
    <property type="entry name" value="NODB_dom"/>
</dbReference>